<feature type="signal peptide" evidence="1">
    <location>
        <begin position="1"/>
        <end position="21"/>
    </location>
</feature>
<evidence type="ECO:0000256" key="1">
    <source>
        <dbReference type="SAM" id="SignalP"/>
    </source>
</evidence>
<sequence length="220" mass="24718">MYKVGLFIFTLISLCIFFIHGDTLTEEEMNQLINAPFITVNIEGDYERNLNQDRSLKDKLIQAKRMCQCHGITCGCCTKYTIMFVGIKACANITILPKEKAFKVFITVGGKSVYSSKIDAKNLEKVCSTVPKINSVELCLHNTIEEHAANGFTSCMSFDISWKGQLMANINFHCLKYEDNKLSFQENTITGKDAPATLKIRSPLELLAKLIEAGLKKLEE</sequence>
<feature type="domain" description="DUF4773" evidence="2">
    <location>
        <begin position="67"/>
        <end position="178"/>
    </location>
</feature>
<feature type="chain" id="PRO_5044290412" evidence="1">
    <location>
        <begin position="22"/>
        <end position="220"/>
    </location>
</feature>
<dbReference type="AlphaFoldDB" id="A0AB38ZE97"/>
<reference evidence="3" key="1">
    <citation type="submission" date="2024-03" db="EMBL/GenBank/DDBJ databases">
        <authorList>
            <person name="Jin J.A."/>
            <person name="King G.A."/>
            <person name="Walker A."/>
        </authorList>
    </citation>
    <scope>NUCLEOTIDE SEQUENCE</scope>
</reference>
<name>A0AB38ZE97_9HEMI</name>
<dbReference type="Pfam" id="PF15998">
    <property type="entry name" value="DUF4773"/>
    <property type="match status" value="1"/>
</dbReference>
<organism evidence="3">
    <name type="scientific">Ectomocoris sp</name>
    <dbReference type="NCBI Taxonomy" id="3104572"/>
    <lineage>
        <taxon>Eukaryota</taxon>
        <taxon>Metazoa</taxon>
        <taxon>Ecdysozoa</taxon>
        <taxon>Arthropoda</taxon>
        <taxon>Hexapoda</taxon>
        <taxon>Insecta</taxon>
        <taxon>Pterygota</taxon>
        <taxon>Neoptera</taxon>
        <taxon>Paraneoptera</taxon>
        <taxon>Hemiptera</taxon>
        <taxon>Heteroptera</taxon>
        <taxon>Panheteroptera</taxon>
        <taxon>Cimicomorpha</taxon>
        <taxon>Reduviidae</taxon>
        <taxon>Peiratinae</taxon>
        <taxon>Ectomocoris</taxon>
    </lineage>
</organism>
<proteinExistence type="evidence at transcript level"/>
<dbReference type="EMBL" id="PP510821">
    <property type="protein sequence ID" value="WXH71746.1"/>
    <property type="molecule type" value="mRNA"/>
</dbReference>
<dbReference type="InterPro" id="IPR031941">
    <property type="entry name" value="DUF4773"/>
</dbReference>
<keyword evidence="1" id="KW-0732">Signal</keyword>
<protein>
    <submittedName>
        <fullName evidence="3">Heteropteran venom family 2 protein 3</fullName>
    </submittedName>
</protein>
<evidence type="ECO:0000259" key="2">
    <source>
        <dbReference type="Pfam" id="PF15998"/>
    </source>
</evidence>
<accession>A0AB38ZE97</accession>
<evidence type="ECO:0000313" key="3">
    <source>
        <dbReference type="EMBL" id="WXH71746.1"/>
    </source>
</evidence>
<dbReference type="PANTHER" id="PTHR36299">
    <property type="entry name" value="AGAP008005-PA"/>
    <property type="match status" value="1"/>
</dbReference>
<dbReference type="PANTHER" id="PTHR36299:SF2">
    <property type="entry name" value="DUF4773 DOMAIN-CONTAINING PROTEIN"/>
    <property type="match status" value="1"/>
</dbReference>